<sequence>MSRSLRRGTRLSLLAAALAAGSAAAQDLTAYRALAASLDAAAEAGGTWQGAERTLTELDRAGAALEQLAPTLQNQQVVGSLRGALNGARAALARTPAEVQAQVLLGRGLLRKALYEQTLGGLAGAPANASAGLRLLAREFGLTAAATGALTRDAAAGRPERVAWRLQRAAAQKVASALQAARPQRSADSYLQLARASGWFTVVQEAGAAHDLRAAGFTAALAQLAADDRAALARSLTALRGGSAALGRSLAAPPALPRPAATQTDSPTTLARPAGQPPTGPAPTEMAPTDPAPTERPGAAARPAGSGSLDLTYAALGRALTASGHGDPETARRELTRGLAALASVPAGLRAAPGYEQWREDLAAAQERRGLRPGDVQALIAGLGGVERAAAGESGAAVDRASAASARTFSGGVRAAVFLLLALLAPLPLYLLHLAFGGRNPSWRAITAALALLLLPVFLEGLFGFLGWLGDVSGVALLRAAPTLTLWQGAYGLPLRALLTALAIGLATYGFWGLCAQFGLLGRRQRTATPPLQPVLDWEEEP</sequence>
<evidence type="ECO:0000313" key="5">
    <source>
        <dbReference type="Proteomes" id="UP000525389"/>
    </source>
</evidence>
<organism evidence="4 5">
    <name type="scientific">Deinococcus budaensis</name>
    <dbReference type="NCBI Taxonomy" id="1665626"/>
    <lineage>
        <taxon>Bacteria</taxon>
        <taxon>Thermotogati</taxon>
        <taxon>Deinococcota</taxon>
        <taxon>Deinococci</taxon>
        <taxon>Deinococcales</taxon>
        <taxon>Deinococcaceae</taxon>
        <taxon>Deinococcus</taxon>
    </lineage>
</organism>
<evidence type="ECO:0000256" key="2">
    <source>
        <dbReference type="SAM" id="Phobius"/>
    </source>
</evidence>
<evidence type="ECO:0000256" key="3">
    <source>
        <dbReference type="SAM" id="SignalP"/>
    </source>
</evidence>
<gene>
    <name evidence="4" type="ORF">HNQ09_003281</name>
</gene>
<protein>
    <submittedName>
        <fullName evidence="4">Uncharacterized protein</fullName>
    </submittedName>
</protein>
<feature type="transmembrane region" description="Helical" evidence="2">
    <location>
        <begin position="415"/>
        <end position="436"/>
    </location>
</feature>
<feature type="transmembrane region" description="Helical" evidence="2">
    <location>
        <begin position="497"/>
        <end position="521"/>
    </location>
</feature>
<dbReference type="RefSeq" id="WP_343057877.1">
    <property type="nucleotide sequence ID" value="NZ_JACHFN010000016.1"/>
</dbReference>
<keyword evidence="3" id="KW-0732">Signal</keyword>
<comment type="caution">
    <text evidence="4">The sequence shown here is derived from an EMBL/GenBank/DDBJ whole genome shotgun (WGS) entry which is preliminary data.</text>
</comment>
<keyword evidence="2" id="KW-0812">Transmembrane</keyword>
<dbReference type="AlphaFoldDB" id="A0A7W8GHM6"/>
<dbReference type="EMBL" id="JACHFN010000016">
    <property type="protein sequence ID" value="MBB5235817.1"/>
    <property type="molecule type" value="Genomic_DNA"/>
</dbReference>
<accession>A0A7W8GHM6</accession>
<keyword evidence="5" id="KW-1185">Reference proteome</keyword>
<keyword evidence="2" id="KW-0472">Membrane</keyword>
<evidence type="ECO:0000256" key="1">
    <source>
        <dbReference type="SAM" id="MobiDB-lite"/>
    </source>
</evidence>
<feature type="region of interest" description="Disordered" evidence="1">
    <location>
        <begin position="249"/>
        <end position="307"/>
    </location>
</feature>
<reference evidence="4 5" key="1">
    <citation type="submission" date="2020-08" db="EMBL/GenBank/DDBJ databases">
        <title>Genomic Encyclopedia of Type Strains, Phase IV (KMG-IV): sequencing the most valuable type-strain genomes for metagenomic binning, comparative biology and taxonomic classification.</title>
        <authorList>
            <person name="Goeker M."/>
        </authorList>
    </citation>
    <scope>NUCLEOTIDE SEQUENCE [LARGE SCALE GENOMIC DNA]</scope>
    <source>
        <strain evidence="4 5">DSM 101791</strain>
    </source>
</reference>
<feature type="signal peptide" evidence="3">
    <location>
        <begin position="1"/>
        <end position="25"/>
    </location>
</feature>
<evidence type="ECO:0000313" key="4">
    <source>
        <dbReference type="EMBL" id="MBB5235817.1"/>
    </source>
</evidence>
<feature type="compositionally biased region" description="Low complexity" evidence="1">
    <location>
        <begin position="296"/>
        <end position="307"/>
    </location>
</feature>
<dbReference type="Proteomes" id="UP000525389">
    <property type="component" value="Unassembled WGS sequence"/>
</dbReference>
<name>A0A7W8GHM6_9DEIO</name>
<proteinExistence type="predicted"/>
<feature type="chain" id="PRO_5030932224" evidence="3">
    <location>
        <begin position="26"/>
        <end position="542"/>
    </location>
</feature>
<keyword evidence="2" id="KW-1133">Transmembrane helix</keyword>
<feature type="transmembrane region" description="Helical" evidence="2">
    <location>
        <begin position="448"/>
        <end position="469"/>
    </location>
</feature>
<feature type="compositionally biased region" description="Low complexity" evidence="1">
    <location>
        <begin position="249"/>
        <end position="262"/>
    </location>
</feature>